<gene>
    <name evidence="1" type="ORF">PISMIDRAFT_567941</name>
</gene>
<dbReference type="HOGENOM" id="CLU_028287_0_0_1"/>
<dbReference type="STRING" id="765257.A0A0C9ZF12"/>
<dbReference type="OrthoDB" id="4851849at2759"/>
<keyword evidence="2" id="KW-1185">Reference proteome</keyword>
<dbReference type="Proteomes" id="UP000054018">
    <property type="component" value="Unassembled WGS sequence"/>
</dbReference>
<evidence type="ECO:0000313" key="2">
    <source>
        <dbReference type="Proteomes" id="UP000054018"/>
    </source>
</evidence>
<dbReference type="Pfam" id="PF14441">
    <property type="entry name" value="OTT_1508_deam"/>
    <property type="match status" value="1"/>
</dbReference>
<dbReference type="AlphaFoldDB" id="A0A0C9ZF12"/>
<accession>A0A0C9ZF12</accession>
<evidence type="ECO:0000313" key="1">
    <source>
        <dbReference type="EMBL" id="KIK21032.1"/>
    </source>
</evidence>
<reference evidence="2" key="2">
    <citation type="submission" date="2015-01" db="EMBL/GenBank/DDBJ databases">
        <title>Evolutionary Origins and Diversification of the Mycorrhizal Mutualists.</title>
        <authorList>
            <consortium name="DOE Joint Genome Institute"/>
            <consortium name="Mycorrhizal Genomics Consortium"/>
            <person name="Kohler A."/>
            <person name="Kuo A."/>
            <person name="Nagy L.G."/>
            <person name="Floudas D."/>
            <person name="Copeland A."/>
            <person name="Barry K.W."/>
            <person name="Cichocki N."/>
            <person name="Veneault-Fourrey C."/>
            <person name="LaButti K."/>
            <person name="Lindquist E.A."/>
            <person name="Lipzen A."/>
            <person name="Lundell T."/>
            <person name="Morin E."/>
            <person name="Murat C."/>
            <person name="Riley R."/>
            <person name="Ohm R."/>
            <person name="Sun H."/>
            <person name="Tunlid A."/>
            <person name="Henrissat B."/>
            <person name="Grigoriev I.V."/>
            <person name="Hibbett D.S."/>
            <person name="Martin F."/>
        </authorList>
    </citation>
    <scope>NUCLEOTIDE SEQUENCE [LARGE SCALE GENOMIC DNA]</scope>
    <source>
        <strain evidence="2">441</strain>
    </source>
</reference>
<reference evidence="1 2" key="1">
    <citation type="submission" date="2014-04" db="EMBL/GenBank/DDBJ databases">
        <authorList>
            <consortium name="DOE Joint Genome Institute"/>
            <person name="Kuo A."/>
            <person name="Kohler A."/>
            <person name="Costa M.D."/>
            <person name="Nagy L.G."/>
            <person name="Floudas D."/>
            <person name="Copeland A."/>
            <person name="Barry K.W."/>
            <person name="Cichocki N."/>
            <person name="Veneault-Fourrey C."/>
            <person name="LaButti K."/>
            <person name="Lindquist E.A."/>
            <person name="Lipzen A."/>
            <person name="Lundell T."/>
            <person name="Morin E."/>
            <person name="Murat C."/>
            <person name="Sun H."/>
            <person name="Tunlid A."/>
            <person name="Henrissat B."/>
            <person name="Grigoriev I.V."/>
            <person name="Hibbett D.S."/>
            <person name="Martin F."/>
            <person name="Nordberg H.P."/>
            <person name="Cantor M.N."/>
            <person name="Hua S.X."/>
        </authorList>
    </citation>
    <scope>NUCLEOTIDE SEQUENCE [LARGE SCALE GENOMIC DNA]</scope>
    <source>
        <strain evidence="1 2">441</strain>
    </source>
</reference>
<dbReference type="EMBL" id="KN833756">
    <property type="protein sequence ID" value="KIK21032.1"/>
    <property type="molecule type" value="Genomic_DNA"/>
</dbReference>
<protein>
    <submittedName>
        <fullName evidence="1">Uncharacterized protein</fullName>
    </submittedName>
</protein>
<name>A0A0C9ZF12_9AGAM</name>
<sequence length="528" mass="59455">MSGSTFRWEDAEVFASLANLLSLRQGACLGPTERGNKDTQHATANGAPACARDTLKRRFLDSFAKVMSRSKGGKCVACVALRESRNVDLEEPDGVKATLLVARNEVFEDVDFIFCNEIERLLAALGASACKHTKDPVVEKALWEAMLHYNGPRLKQYALDLQRSVLAFAGRGYLDRIPPYHLAQPVSNRLGIATFCDSDAIGSYCRATHDAYMRFAQAHLREFCNILSFGDRVVGRRHDRLTKKAHSIRHMKSIQIFIEASCNDWDPIPKLLSSIQLLGRLKSCYHTLVEAAETIPGFANLSIRLVNRPPSHKFLRNLPSLASLFTWLGLPFTLPTVRKYVGDTTIATIQQDFGKLQEKSMFQTLSTHAETQLVFYITQRTDLETMTKEFYPYIGCSKLCCFLCFTFLRFFGQRGPFFRVRGCHGRVHPRWSLPETKGLHVDMCIELHLALGKTFHYMSREMTKAVATCFPTTTGSSAGMTDDYSAPPPYIHDYHMKLAIQSKFHALRAAMAANWSKCALVLLERLLS</sequence>
<organism evidence="1 2">
    <name type="scientific">Pisolithus microcarpus 441</name>
    <dbReference type="NCBI Taxonomy" id="765257"/>
    <lineage>
        <taxon>Eukaryota</taxon>
        <taxon>Fungi</taxon>
        <taxon>Dikarya</taxon>
        <taxon>Basidiomycota</taxon>
        <taxon>Agaricomycotina</taxon>
        <taxon>Agaricomycetes</taxon>
        <taxon>Agaricomycetidae</taxon>
        <taxon>Boletales</taxon>
        <taxon>Sclerodermatineae</taxon>
        <taxon>Pisolithaceae</taxon>
        <taxon>Pisolithus</taxon>
    </lineage>
</organism>
<proteinExistence type="predicted"/>
<dbReference type="InterPro" id="IPR027796">
    <property type="entry name" value="OTT_1508_deam-like"/>
</dbReference>